<gene>
    <name evidence="3" type="ORF">PLAM_2914</name>
</gene>
<protein>
    <submittedName>
        <fullName evidence="3">Uncharacterized protein</fullName>
    </submittedName>
</protein>
<sequence length="331" mass="37704">MKSYTDKEELTQIGSPKLWVILGLGTALFVISMSFIYPLIAKDLLLMVGIFTLLVVSIVMIVIYIAWAAILNLKKTQITDQINRQLAGDFISNQDNYWYRWQYTERDRKWIASHIFLEGLGILLLWSPFIIIVILIIEILNGRKFHYHPTGNWLQDLINLLGVEICIGFGIGLVCFIAGIFEAAKRSKNICDVYIGENAFYADGEYWCWEGTPYHLSSINLSKRVLKFELFYQVQKSEPDRDFVLTTRLFADEPNGEITRSIFVPLGQEQAADQIVKELTKKCIPNPKKGRYYNSDYYGDSYYSDNDSSDSDNSCSWGDSGDSGDSCSSGD</sequence>
<feature type="transmembrane region" description="Helical" evidence="2">
    <location>
        <begin position="46"/>
        <end position="71"/>
    </location>
</feature>
<accession>A0A1J1JHB4</accession>
<dbReference type="AlphaFoldDB" id="A0A1J1JHB4"/>
<reference evidence="3" key="1">
    <citation type="submission" date="2015-09" db="EMBL/GenBank/DDBJ databases">
        <authorList>
            <person name="Jackson K.R."/>
            <person name="Lunt B.L."/>
            <person name="Fisher J.N.B."/>
            <person name="Gardner A.V."/>
            <person name="Bailey M.E."/>
            <person name="Deus L.M."/>
            <person name="Earl A.S."/>
            <person name="Gibby P.D."/>
            <person name="Hartmann K.A."/>
            <person name="Liu J.E."/>
            <person name="Manci A.M."/>
            <person name="Nielsen D.A."/>
            <person name="Solomon M.B."/>
            <person name="Breakwell D.P."/>
            <person name="Burnett S.H."/>
            <person name="Grose J.H."/>
        </authorList>
    </citation>
    <scope>NUCLEOTIDE SEQUENCE</scope>
    <source>
        <strain evidence="3">7805</strain>
    </source>
</reference>
<keyword evidence="2" id="KW-1133">Transmembrane helix</keyword>
<dbReference type="RefSeq" id="WP_235765624.1">
    <property type="nucleotide sequence ID" value="NZ_JBIIEP010000001.1"/>
</dbReference>
<organism evidence="3">
    <name type="scientific">Planktothrix agardhii</name>
    <name type="common">Oscillatoria agardhii</name>
    <dbReference type="NCBI Taxonomy" id="1160"/>
    <lineage>
        <taxon>Bacteria</taxon>
        <taxon>Bacillati</taxon>
        <taxon>Cyanobacteriota</taxon>
        <taxon>Cyanophyceae</taxon>
        <taxon>Oscillatoriophycideae</taxon>
        <taxon>Oscillatoriales</taxon>
        <taxon>Microcoleaceae</taxon>
        <taxon>Planktothrix</taxon>
    </lineage>
</organism>
<feature type="region of interest" description="Disordered" evidence="1">
    <location>
        <begin position="304"/>
        <end position="331"/>
    </location>
</feature>
<evidence type="ECO:0000256" key="2">
    <source>
        <dbReference type="SAM" id="Phobius"/>
    </source>
</evidence>
<feature type="transmembrane region" description="Helical" evidence="2">
    <location>
        <begin position="157"/>
        <end position="181"/>
    </location>
</feature>
<keyword evidence="2" id="KW-0472">Membrane</keyword>
<proteinExistence type="predicted"/>
<dbReference type="EMBL" id="LO018304">
    <property type="protein sequence ID" value="CUM60880.1"/>
    <property type="molecule type" value="Genomic_DNA"/>
</dbReference>
<feature type="transmembrane region" description="Helical" evidence="2">
    <location>
        <begin position="115"/>
        <end position="137"/>
    </location>
</feature>
<evidence type="ECO:0000313" key="3">
    <source>
        <dbReference type="EMBL" id="CUM60880.1"/>
    </source>
</evidence>
<keyword evidence="2" id="KW-0812">Transmembrane</keyword>
<feature type="transmembrane region" description="Helical" evidence="2">
    <location>
        <begin position="20"/>
        <end position="40"/>
    </location>
</feature>
<evidence type="ECO:0000256" key="1">
    <source>
        <dbReference type="SAM" id="MobiDB-lite"/>
    </source>
</evidence>
<name>A0A1J1JHB4_PLAAG</name>